<dbReference type="EMBL" id="FTOH01000007">
    <property type="protein sequence ID" value="SIT00731.1"/>
    <property type="molecule type" value="Genomic_DNA"/>
</dbReference>
<comment type="function">
    <text evidence="8">Catalyzes the condensation of pantoate with beta-alanine in an ATP-dependent reaction via a pantoyl-adenylate intermediate.</text>
</comment>
<evidence type="ECO:0000256" key="5">
    <source>
        <dbReference type="ARBA" id="ARBA00022741"/>
    </source>
</evidence>
<dbReference type="Gene3D" id="3.30.1300.10">
    <property type="entry name" value="Pantoate-beta-alanine ligase, C-terminal domain"/>
    <property type="match status" value="1"/>
</dbReference>
<dbReference type="RefSeq" id="WP_076516575.1">
    <property type="nucleotide sequence ID" value="NZ_FTOH01000007.1"/>
</dbReference>
<evidence type="ECO:0000256" key="1">
    <source>
        <dbReference type="ARBA" id="ARBA00004990"/>
    </source>
</evidence>
<evidence type="ECO:0000256" key="2">
    <source>
        <dbReference type="ARBA" id="ARBA00009256"/>
    </source>
</evidence>
<feature type="binding site" evidence="8">
    <location>
        <begin position="30"/>
        <end position="37"/>
    </location>
    <ligand>
        <name>ATP</name>
        <dbReference type="ChEBI" id="CHEBI:30616"/>
    </ligand>
</feature>
<accession>A0A1N7NQZ7</accession>
<evidence type="ECO:0000313" key="9">
    <source>
        <dbReference type="EMBL" id="SIT00731.1"/>
    </source>
</evidence>
<dbReference type="STRING" id="484498.SAMN05421686_107203"/>
<organism evidence="9 10">
    <name type="scientific">Thalassolituus maritimus</name>
    <dbReference type="NCBI Taxonomy" id="484498"/>
    <lineage>
        <taxon>Bacteria</taxon>
        <taxon>Pseudomonadati</taxon>
        <taxon>Pseudomonadota</taxon>
        <taxon>Gammaproteobacteria</taxon>
        <taxon>Oceanospirillales</taxon>
        <taxon>Oceanospirillaceae</taxon>
        <taxon>Thalassolituus</taxon>
    </lineage>
</organism>
<name>A0A1N7NQZ7_9GAMM</name>
<evidence type="ECO:0000256" key="7">
    <source>
        <dbReference type="ARBA" id="ARBA00048258"/>
    </source>
</evidence>
<keyword evidence="5 8" id="KW-0547">Nucleotide-binding</keyword>
<dbReference type="InterPro" id="IPR003721">
    <property type="entry name" value="Pantoate_ligase"/>
</dbReference>
<dbReference type="Gene3D" id="3.40.50.620">
    <property type="entry name" value="HUPs"/>
    <property type="match status" value="1"/>
</dbReference>
<dbReference type="InterPro" id="IPR042176">
    <property type="entry name" value="Pantoate_ligase_C"/>
</dbReference>
<dbReference type="NCBIfam" id="TIGR00018">
    <property type="entry name" value="panC"/>
    <property type="match status" value="1"/>
</dbReference>
<feature type="binding site" evidence="8">
    <location>
        <begin position="149"/>
        <end position="152"/>
    </location>
    <ligand>
        <name>ATP</name>
        <dbReference type="ChEBI" id="CHEBI:30616"/>
    </ligand>
</feature>
<dbReference type="PANTHER" id="PTHR21299:SF1">
    <property type="entry name" value="PANTOATE--BETA-ALANINE LIGASE"/>
    <property type="match status" value="1"/>
</dbReference>
<keyword evidence="4 8" id="KW-0566">Pantothenate biosynthesis</keyword>
<dbReference type="CDD" id="cd00560">
    <property type="entry name" value="PanC"/>
    <property type="match status" value="1"/>
</dbReference>
<dbReference type="UniPathway" id="UPA00028">
    <property type="reaction ID" value="UER00005"/>
</dbReference>
<proteinExistence type="inferred from homology"/>
<evidence type="ECO:0000256" key="4">
    <source>
        <dbReference type="ARBA" id="ARBA00022655"/>
    </source>
</evidence>
<evidence type="ECO:0000256" key="3">
    <source>
        <dbReference type="ARBA" id="ARBA00022598"/>
    </source>
</evidence>
<keyword evidence="3 8" id="KW-0436">Ligase</keyword>
<dbReference type="OrthoDB" id="9773087at2"/>
<gene>
    <name evidence="8" type="primary">panC</name>
    <name evidence="9" type="ORF">SAMN05421686_107203</name>
</gene>
<dbReference type="GO" id="GO:0015940">
    <property type="term" value="P:pantothenate biosynthetic process"/>
    <property type="evidence" value="ECO:0007669"/>
    <property type="project" value="UniProtKB-UniRule"/>
</dbReference>
<comment type="pathway">
    <text evidence="1 8">Cofactor biosynthesis; (R)-pantothenate biosynthesis; (R)-pantothenate from (R)-pantoate and beta-alanine: step 1/1.</text>
</comment>
<dbReference type="EC" id="6.3.2.1" evidence="8"/>
<reference evidence="10" key="1">
    <citation type="submission" date="2017-01" db="EMBL/GenBank/DDBJ databases">
        <authorList>
            <person name="Varghese N."/>
            <person name="Submissions S."/>
        </authorList>
    </citation>
    <scope>NUCLEOTIDE SEQUENCE [LARGE SCALE GENOMIC DNA]</scope>
    <source>
        <strain evidence="10">DSM 24913</strain>
    </source>
</reference>
<dbReference type="GO" id="GO:0005524">
    <property type="term" value="F:ATP binding"/>
    <property type="evidence" value="ECO:0007669"/>
    <property type="project" value="UniProtKB-KW"/>
</dbReference>
<keyword evidence="10" id="KW-1185">Reference proteome</keyword>
<dbReference type="AlphaFoldDB" id="A0A1N7NQZ7"/>
<feature type="binding site" evidence="8">
    <location>
        <position position="155"/>
    </location>
    <ligand>
        <name>(R)-pantoate</name>
        <dbReference type="ChEBI" id="CHEBI:15980"/>
    </ligand>
</feature>
<dbReference type="FunFam" id="3.40.50.620:FF:000013">
    <property type="entry name" value="Pantothenate synthetase"/>
    <property type="match status" value="1"/>
</dbReference>
<evidence type="ECO:0000256" key="8">
    <source>
        <dbReference type="HAMAP-Rule" id="MF_00158"/>
    </source>
</evidence>
<feature type="active site" description="Proton donor" evidence="8">
    <location>
        <position position="37"/>
    </location>
</feature>
<feature type="binding site" evidence="8">
    <location>
        <begin position="186"/>
        <end position="189"/>
    </location>
    <ligand>
        <name>ATP</name>
        <dbReference type="ChEBI" id="CHEBI:30616"/>
    </ligand>
</feature>
<evidence type="ECO:0000313" key="10">
    <source>
        <dbReference type="Proteomes" id="UP000185639"/>
    </source>
</evidence>
<sequence>MITVHTIAELREHVRNARMSGKRIGFVPTMGNLHAGHISLVDRANAETDYVVSSIFVNPLQFNDKTDLQRYPRTLPQDQEKLAAADCDLLFAPDVDEMYPNGQDEQSIVHVPVVSEGLCGGSRPGHFDGVSTVVTKLFNQVLPDAAFFGEKDFQQVAVIKKMVNDLCIPVEVVTVPTARAEDGLALSSRNGYLTDEERQLATGLYKTLNEIADALNAGESLENSLSAASLRLEERGFRPDYVEVRSATDLSPAVSGVAEVVILGAAFLGNARLIDNLVVTLNRGIV</sequence>
<dbReference type="Proteomes" id="UP000185639">
    <property type="component" value="Unassembled WGS sequence"/>
</dbReference>
<feature type="binding site" evidence="8">
    <location>
        <position position="61"/>
    </location>
    <ligand>
        <name>(R)-pantoate</name>
        <dbReference type="ChEBI" id="CHEBI:15980"/>
    </ligand>
</feature>
<dbReference type="GO" id="GO:0004592">
    <property type="term" value="F:pantoate-beta-alanine ligase activity"/>
    <property type="evidence" value="ECO:0007669"/>
    <property type="project" value="UniProtKB-UniRule"/>
</dbReference>
<keyword evidence="6 8" id="KW-0067">ATP-binding</keyword>
<dbReference type="SUPFAM" id="SSF52374">
    <property type="entry name" value="Nucleotidylyl transferase"/>
    <property type="match status" value="1"/>
</dbReference>
<comment type="subcellular location">
    <subcellularLocation>
        <location evidence="8">Cytoplasm</location>
    </subcellularLocation>
</comment>
<dbReference type="GO" id="GO:0005829">
    <property type="term" value="C:cytosol"/>
    <property type="evidence" value="ECO:0007669"/>
    <property type="project" value="TreeGrafter"/>
</dbReference>
<feature type="binding site" evidence="8">
    <location>
        <position position="178"/>
    </location>
    <ligand>
        <name>ATP</name>
        <dbReference type="ChEBI" id="CHEBI:30616"/>
    </ligand>
</feature>
<feature type="binding site" evidence="8">
    <location>
        <position position="61"/>
    </location>
    <ligand>
        <name>beta-alanine</name>
        <dbReference type="ChEBI" id="CHEBI:57966"/>
    </ligand>
</feature>
<dbReference type="InterPro" id="IPR014729">
    <property type="entry name" value="Rossmann-like_a/b/a_fold"/>
</dbReference>
<comment type="similarity">
    <text evidence="2 8">Belongs to the pantothenate synthetase family.</text>
</comment>
<dbReference type="PANTHER" id="PTHR21299">
    <property type="entry name" value="CYTIDYLATE KINASE/PANTOATE-BETA-ALANINE LIGASE"/>
    <property type="match status" value="1"/>
</dbReference>
<protein>
    <recommendedName>
        <fullName evidence="8">Pantothenate synthetase</fullName>
        <shortName evidence="8">PS</shortName>
        <ecNumber evidence="8">6.3.2.1</ecNumber>
    </recommendedName>
    <alternativeName>
        <fullName evidence="8">Pantoate--beta-alanine ligase</fullName>
    </alternativeName>
    <alternativeName>
        <fullName evidence="8">Pantoate-activating enzyme</fullName>
    </alternativeName>
</protein>
<keyword evidence="8" id="KW-0963">Cytoplasm</keyword>
<dbReference type="Pfam" id="PF02569">
    <property type="entry name" value="Pantoate_ligase"/>
    <property type="match status" value="1"/>
</dbReference>
<evidence type="ECO:0000256" key="6">
    <source>
        <dbReference type="ARBA" id="ARBA00022840"/>
    </source>
</evidence>
<comment type="miscellaneous">
    <text evidence="8">The reaction proceeds by a bi uni uni bi ping pong mechanism.</text>
</comment>
<comment type="subunit">
    <text evidence="8">Homodimer.</text>
</comment>
<dbReference type="HAMAP" id="MF_00158">
    <property type="entry name" value="PanC"/>
    <property type="match status" value="1"/>
</dbReference>
<comment type="catalytic activity">
    <reaction evidence="7 8">
        <text>(R)-pantoate + beta-alanine + ATP = (R)-pantothenate + AMP + diphosphate + H(+)</text>
        <dbReference type="Rhea" id="RHEA:10912"/>
        <dbReference type="ChEBI" id="CHEBI:15378"/>
        <dbReference type="ChEBI" id="CHEBI:15980"/>
        <dbReference type="ChEBI" id="CHEBI:29032"/>
        <dbReference type="ChEBI" id="CHEBI:30616"/>
        <dbReference type="ChEBI" id="CHEBI:33019"/>
        <dbReference type="ChEBI" id="CHEBI:57966"/>
        <dbReference type="ChEBI" id="CHEBI:456215"/>
        <dbReference type="EC" id="6.3.2.1"/>
    </reaction>
</comment>